<protein>
    <submittedName>
        <fullName evidence="1">Uncharacterized protein</fullName>
    </submittedName>
</protein>
<evidence type="ECO:0000313" key="2">
    <source>
        <dbReference type="Proteomes" id="UP000008177"/>
    </source>
</evidence>
<dbReference type="EMBL" id="FQ790270">
    <property type="protein sequence ID" value="CCD44171.1"/>
    <property type="molecule type" value="Genomic_DNA"/>
</dbReference>
<dbReference type="InParanoid" id="G2XUK1"/>
<reference evidence="2" key="1">
    <citation type="journal article" date="2011" name="PLoS Genet.">
        <title>Genomic analysis of the necrotrophic fungal pathogens Sclerotinia sclerotiorum and Botrytis cinerea.</title>
        <authorList>
            <person name="Amselem J."/>
            <person name="Cuomo C.A."/>
            <person name="van Kan J.A."/>
            <person name="Viaud M."/>
            <person name="Benito E.P."/>
            <person name="Couloux A."/>
            <person name="Coutinho P.M."/>
            <person name="de Vries R.P."/>
            <person name="Dyer P.S."/>
            <person name="Fillinger S."/>
            <person name="Fournier E."/>
            <person name="Gout L."/>
            <person name="Hahn M."/>
            <person name="Kohn L."/>
            <person name="Lapalu N."/>
            <person name="Plummer K.M."/>
            <person name="Pradier J.M."/>
            <person name="Quevillon E."/>
            <person name="Sharon A."/>
            <person name="Simon A."/>
            <person name="ten Have A."/>
            <person name="Tudzynski B."/>
            <person name="Tudzynski P."/>
            <person name="Wincker P."/>
            <person name="Andrew M."/>
            <person name="Anthouard V."/>
            <person name="Beever R.E."/>
            <person name="Beffa R."/>
            <person name="Benoit I."/>
            <person name="Bouzid O."/>
            <person name="Brault B."/>
            <person name="Chen Z."/>
            <person name="Choquer M."/>
            <person name="Collemare J."/>
            <person name="Cotton P."/>
            <person name="Danchin E.G."/>
            <person name="Da Silva C."/>
            <person name="Gautier A."/>
            <person name="Giraud C."/>
            <person name="Giraud T."/>
            <person name="Gonzalez C."/>
            <person name="Grossetete S."/>
            <person name="Guldener U."/>
            <person name="Henrissat B."/>
            <person name="Howlett B.J."/>
            <person name="Kodira C."/>
            <person name="Kretschmer M."/>
            <person name="Lappartient A."/>
            <person name="Leroch M."/>
            <person name="Levis C."/>
            <person name="Mauceli E."/>
            <person name="Neuveglise C."/>
            <person name="Oeser B."/>
            <person name="Pearson M."/>
            <person name="Poulain J."/>
            <person name="Poussereau N."/>
            <person name="Quesneville H."/>
            <person name="Rascle C."/>
            <person name="Schumacher J."/>
            <person name="Segurens B."/>
            <person name="Sexton A."/>
            <person name="Silva E."/>
            <person name="Sirven C."/>
            <person name="Soanes D.M."/>
            <person name="Talbot N.J."/>
            <person name="Templeton M."/>
            <person name="Yandava C."/>
            <person name="Yarden O."/>
            <person name="Zeng Q."/>
            <person name="Rollins J.A."/>
            <person name="Lebrun M.H."/>
            <person name="Dickman M."/>
        </authorList>
    </citation>
    <scope>NUCLEOTIDE SEQUENCE [LARGE SCALE GENOMIC DNA]</scope>
    <source>
        <strain evidence="2">T4</strain>
    </source>
</reference>
<accession>G2XUK1</accession>
<dbReference type="HOGENOM" id="CLU_2003556_0_0_1"/>
<evidence type="ECO:0000313" key="1">
    <source>
        <dbReference type="EMBL" id="CCD44171.1"/>
    </source>
</evidence>
<dbReference type="AlphaFoldDB" id="G2XUK1"/>
<name>G2XUK1_BOTF4</name>
<gene>
    <name evidence="1" type="ORF">BofuT4_P057510.1</name>
</gene>
<dbReference type="Proteomes" id="UP000008177">
    <property type="component" value="Unplaced contigs"/>
</dbReference>
<proteinExistence type="predicted"/>
<organism evidence="1 2">
    <name type="scientific">Botryotinia fuckeliana (strain T4)</name>
    <name type="common">Noble rot fungus</name>
    <name type="synonym">Botrytis cinerea</name>
    <dbReference type="NCBI Taxonomy" id="999810"/>
    <lineage>
        <taxon>Eukaryota</taxon>
        <taxon>Fungi</taxon>
        <taxon>Dikarya</taxon>
        <taxon>Ascomycota</taxon>
        <taxon>Pezizomycotina</taxon>
        <taxon>Leotiomycetes</taxon>
        <taxon>Helotiales</taxon>
        <taxon>Sclerotiniaceae</taxon>
        <taxon>Botrytis</taxon>
    </lineage>
</organism>
<sequence length="124" mass="14712">MLCLLAKKHPLLTLVIVQKDHREVGATSMRMEHRMMLFQWKNRQCDIEWYIDECERRNPLAIDQRYGERTRSEIWTLCYSIYAYKQLTWPETVLSLRIKLARESIGLRTLSANPSTVVETSIKP</sequence>